<dbReference type="InterPro" id="IPR029462">
    <property type="entry name" value="Rnk_N"/>
</dbReference>
<dbReference type="GO" id="GO:0016301">
    <property type="term" value="F:kinase activity"/>
    <property type="evidence" value="ECO:0007669"/>
    <property type="project" value="UniProtKB-KW"/>
</dbReference>
<dbReference type="InterPro" id="IPR036953">
    <property type="entry name" value="GreA/GreB_C_sf"/>
</dbReference>
<proteinExistence type="predicted"/>
<dbReference type="EMBL" id="FNHG01000004">
    <property type="protein sequence ID" value="SDM06544.1"/>
    <property type="molecule type" value="Genomic_DNA"/>
</dbReference>
<dbReference type="Proteomes" id="UP000199759">
    <property type="component" value="Unassembled WGS sequence"/>
</dbReference>
<evidence type="ECO:0000313" key="3">
    <source>
        <dbReference type="EMBL" id="SDM06544.1"/>
    </source>
</evidence>
<gene>
    <name evidence="3" type="ORF">SAMN04488568_104178</name>
</gene>
<dbReference type="Gene3D" id="1.10.286.20">
    <property type="match status" value="1"/>
</dbReference>
<keyword evidence="3" id="KW-0418">Kinase</keyword>
<dbReference type="PANTHER" id="PTHR30437">
    <property type="entry name" value="TRANSCRIPTION ELONGATION FACTOR GREA"/>
    <property type="match status" value="1"/>
</dbReference>
<dbReference type="Pfam" id="PF01272">
    <property type="entry name" value="GreA_GreB"/>
    <property type="match status" value="1"/>
</dbReference>
<reference evidence="3 4" key="1">
    <citation type="submission" date="2016-10" db="EMBL/GenBank/DDBJ databases">
        <authorList>
            <person name="de Groot N.N."/>
        </authorList>
    </citation>
    <scope>NUCLEOTIDE SEQUENCE [LARGE SCALE GENOMIC DNA]</scope>
    <source>
        <strain evidence="3 4">DSM 16077</strain>
    </source>
</reference>
<dbReference type="InterPro" id="IPR001437">
    <property type="entry name" value="Tscrpt_elong_fac_GreA/B_C"/>
</dbReference>
<dbReference type="OrthoDB" id="192847at2"/>
<organism evidence="3 4">
    <name type="scientific">Maricaulis salignorans</name>
    <dbReference type="NCBI Taxonomy" id="144026"/>
    <lineage>
        <taxon>Bacteria</taxon>
        <taxon>Pseudomonadati</taxon>
        <taxon>Pseudomonadota</taxon>
        <taxon>Alphaproteobacteria</taxon>
        <taxon>Maricaulales</taxon>
        <taxon>Maricaulaceae</taxon>
        <taxon>Maricaulis</taxon>
    </lineage>
</organism>
<evidence type="ECO:0000259" key="2">
    <source>
        <dbReference type="Pfam" id="PF14760"/>
    </source>
</evidence>
<dbReference type="PANTHER" id="PTHR30437:SF5">
    <property type="entry name" value="REGULATOR OF NUCLEOSIDE DIPHOSPHATE KINASE"/>
    <property type="match status" value="1"/>
</dbReference>
<dbReference type="InterPro" id="IPR023459">
    <property type="entry name" value="Tscrpt_elong_fac_GreA/B_fam"/>
</dbReference>
<evidence type="ECO:0000313" key="4">
    <source>
        <dbReference type="Proteomes" id="UP000199759"/>
    </source>
</evidence>
<keyword evidence="4" id="KW-1185">Reference proteome</keyword>
<evidence type="ECO:0000259" key="1">
    <source>
        <dbReference type="Pfam" id="PF01272"/>
    </source>
</evidence>
<dbReference type="Gene3D" id="3.10.50.30">
    <property type="entry name" value="Transcription elongation factor, GreA/GreB, C-terminal domain"/>
    <property type="match status" value="1"/>
</dbReference>
<accession>A0A1G9Q666</accession>
<dbReference type="GO" id="GO:0006354">
    <property type="term" value="P:DNA-templated transcription elongation"/>
    <property type="evidence" value="ECO:0007669"/>
    <property type="project" value="TreeGrafter"/>
</dbReference>
<dbReference type="SUPFAM" id="SSF54534">
    <property type="entry name" value="FKBP-like"/>
    <property type="match status" value="1"/>
</dbReference>
<name>A0A1G9Q666_9PROT</name>
<dbReference type="GO" id="GO:0070063">
    <property type="term" value="F:RNA polymerase binding"/>
    <property type="evidence" value="ECO:0007669"/>
    <property type="project" value="InterPro"/>
</dbReference>
<dbReference type="GO" id="GO:0003677">
    <property type="term" value="F:DNA binding"/>
    <property type="evidence" value="ECO:0007669"/>
    <property type="project" value="InterPro"/>
</dbReference>
<dbReference type="RefSeq" id="WP_091768028.1">
    <property type="nucleotide sequence ID" value="NZ_FNHG01000004.1"/>
</dbReference>
<sequence>MAPATKRKLKPAITLTRSDHERLWRLAESLPDTAANVAEPLLVELDRARVVADNKLAAKTVRMGSTLCFTSELGEDKTVTLVFPGEADIAANKISILTPIGAALIGLSAGQTIDWTARDGRVRRLTVKSVTQPGEAVSAPDAAVAAAQAS</sequence>
<keyword evidence="3" id="KW-0808">Transferase</keyword>
<feature type="domain" description="Regulator of nucleoside diphosphate kinase N-terminal" evidence="2">
    <location>
        <begin position="11"/>
        <end position="51"/>
    </location>
</feature>
<dbReference type="STRING" id="144026.SAMN04488568_104178"/>
<dbReference type="GO" id="GO:0032784">
    <property type="term" value="P:regulation of DNA-templated transcription elongation"/>
    <property type="evidence" value="ECO:0007669"/>
    <property type="project" value="InterPro"/>
</dbReference>
<dbReference type="Pfam" id="PF14760">
    <property type="entry name" value="Rnk_N"/>
    <property type="match status" value="1"/>
</dbReference>
<protein>
    <submittedName>
        <fullName evidence="3">Regulator of nucleoside diphosphate kinase</fullName>
    </submittedName>
</protein>
<dbReference type="NCBIfam" id="NF004396">
    <property type="entry name" value="PRK05753.1"/>
    <property type="match status" value="1"/>
</dbReference>
<feature type="domain" description="Transcription elongation factor GreA/GreB C-terminal" evidence="1">
    <location>
        <begin position="58"/>
        <end position="131"/>
    </location>
</feature>
<dbReference type="AlphaFoldDB" id="A0A1G9Q666"/>